<dbReference type="Proteomes" id="UP000075578">
    <property type="component" value="Unassembled WGS sequence"/>
</dbReference>
<protein>
    <submittedName>
        <fullName evidence="8">Peptidase family M3</fullName>
    </submittedName>
</protein>
<comment type="cofactor">
    <cofactor evidence="1">
        <name>Zn(2+)</name>
        <dbReference type="ChEBI" id="CHEBI:29105"/>
    </cofactor>
</comment>
<evidence type="ECO:0000256" key="2">
    <source>
        <dbReference type="ARBA" id="ARBA00022670"/>
    </source>
</evidence>
<dbReference type="Pfam" id="PF01432">
    <property type="entry name" value="Peptidase_M3"/>
    <property type="match status" value="1"/>
</dbReference>
<dbReference type="SUPFAM" id="SSF55486">
    <property type="entry name" value="Metalloproteases ('zincins'), catalytic domain"/>
    <property type="match status" value="1"/>
</dbReference>
<keyword evidence="6" id="KW-0482">Metalloprotease</keyword>
<evidence type="ECO:0000313" key="8">
    <source>
        <dbReference type="EMBL" id="KYC46651.1"/>
    </source>
</evidence>
<dbReference type="GO" id="GO:0006508">
    <property type="term" value="P:proteolysis"/>
    <property type="evidence" value="ECO:0007669"/>
    <property type="project" value="UniProtKB-KW"/>
</dbReference>
<evidence type="ECO:0000259" key="7">
    <source>
        <dbReference type="Pfam" id="PF01432"/>
    </source>
</evidence>
<feature type="domain" description="Peptidase M3A/M3B catalytic" evidence="7">
    <location>
        <begin position="8"/>
        <end position="243"/>
    </location>
</feature>
<evidence type="ECO:0000256" key="1">
    <source>
        <dbReference type="ARBA" id="ARBA00001947"/>
    </source>
</evidence>
<dbReference type="InterPro" id="IPR042088">
    <property type="entry name" value="OligoPept_F_C"/>
</dbReference>
<comment type="caution">
    <text evidence="8">The sequence shown here is derived from an EMBL/GenBank/DDBJ whole genome shotgun (WGS) entry which is preliminary data.</text>
</comment>
<organism evidence="8 9">
    <name type="scientific">Candidatus Methanofastidiosum methylothiophilum</name>
    <dbReference type="NCBI Taxonomy" id="1705564"/>
    <lineage>
        <taxon>Archaea</taxon>
        <taxon>Methanobacteriati</taxon>
        <taxon>Methanobacteriota</taxon>
        <taxon>Stenosarchaea group</taxon>
        <taxon>Candidatus Methanofastidiosia</taxon>
        <taxon>Candidatus Methanofastidiosales</taxon>
        <taxon>Candidatus Methanofastidiosaceae</taxon>
        <taxon>Candidatus Methanofastidiosum</taxon>
    </lineage>
</organism>
<sequence length="261" mass="29626">MAIQVERIFNSRVIDYLPRKNKKGGGFCAPISPKLPPYIFLNYTGIKRDFMTLAHEMGHAIHSVLSSNNSILTYNAPLILAETGSTLGEMVNFDNMLEQSDSKEEQISMLFEKVSDIYASIIRQIYFVKFEIEAHEMIVNGCSIDELDNAYLKNLRSQFKGSVIIPEAFKHEWMYIPHIVHTPFYCYAYPFGELLGLSLYEDYLDNRATGLEKIKGILSSGSSKDPAQLLKGFGYDLNGDGIWTKGFEYISKMIDKLNSLI</sequence>
<gene>
    <name evidence="8" type="ORF">AMQ74_01776</name>
</gene>
<evidence type="ECO:0000313" key="9">
    <source>
        <dbReference type="Proteomes" id="UP000075578"/>
    </source>
</evidence>
<dbReference type="PANTHER" id="PTHR11804">
    <property type="entry name" value="PROTEASE M3 THIMET OLIGOPEPTIDASE-RELATED"/>
    <property type="match status" value="1"/>
</dbReference>
<evidence type="ECO:0000256" key="3">
    <source>
        <dbReference type="ARBA" id="ARBA00022723"/>
    </source>
</evidence>
<keyword evidence="4" id="KW-0378">Hydrolase</keyword>
<evidence type="ECO:0000256" key="5">
    <source>
        <dbReference type="ARBA" id="ARBA00022833"/>
    </source>
</evidence>
<accession>A0A150INP1</accession>
<evidence type="ECO:0000256" key="4">
    <source>
        <dbReference type="ARBA" id="ARBA00022801"/>
    </source>
</evidence>
<proteinExistence type="predicted"/>
<keyword evidence="3" id="KW-0479">Metal-binding</keyword>
<dbReference type="AlphaFoldDB" id="A0A150INP1"/>
<dbReference type="GO" id="GO:0046872">
    <property type="term" value="F:metal ion binding"/>
    <property type="evidence" value="ECO:0007669"/>
    <property type="project" value="UniProtKB-KW"/>
</dbReference>
<reference evidence="8 9" key="1">
    <citation type="journal article" date="2016" name="ISME J.">
        <title>Chasing the elusive Euryarchaeota class WSA2: genomes reveal a uniquely fastidious methyl-reducing methanogen.</title>
        <authorList>
            <person name="Nobu M.K."/>
            <person name="Narihiro T."/>
            <person name="Kuroda K."/>
            <person name="Mei R."/>
            <person name="Liu W.T."/>
        </authorList>
    </citation>
    <scope>NUCLEOTIDE SEQUENCE [LARGE SCALE GENOMIC DNA]</scope>
    <source>
        <strain evidence="8">U1lsi0528_Bin089</strain>
    </source>
</reference>
<keyword evidence="2" id="KW-0645">Protease</keyword>
<dbReference type="InterPro" id="IPR045090">
    <property type="entry name" value="Pept_M3A_M3B"/>
</dbReference>
<dbReference type="Gene3D" id="1.10.1370.20">
    <property type="entry name" value="Oligoendopeptidase f, C-terminal domain"/>
    <property type="match status" value="1"/>
</dbReference>
<dbReference type="PANTHER" id="PTHR11804:SF5">
    <property type="entry name" value="OLIGOENDOPEPTIDASE F"/>
    <property type="match status" value="1"/>
</dbReference>
<keyword evidence="5" id="KW-0862">Zinc</keyword>
<dbReference type="EMBL" id="LNGD01000189">
    <property type="protein sequence ID" value="KYC46651.1"/>
    <property type="molecule type" value="Genomic_DNA"/>
</dbReference>
<dbReference type="GO" id="GO:0006518">
    <property type="term" value="P:peptide metabolic process"/>
    <property type="evidence" value="ECO:0007669"/>
    <property type="project" value="TreeGrafter"/>
</dbReference>
<dbReference type="InterPro" id="IPR001567">
    <property type="entry name" value="Pept_M3A_M3B_dom"/>
</dbReference>
<dbReference type="GO" id="GO:0004222">
    <property type="term" value="F:metalloendopeptidase activity"/>
    <property type="evidence" value="ECO:0007669"/>
    <property type="project" value="InterPro"/>
</dbReference>
<evidence type="ECO:0000256" key="6">
    <source>
        <dbReference type="ARBA" id="ARBA00023049"/>
    </source>
</evidence>
<name>A0A150INP1_9EURY</name>